<evidence type="ECO:0000256" key="1">
    <source>
        <dbReference type="SAM" id="Phobius"/>
    </source>
</evidence>
<dbReference type="RefSeq" id="WP_187467983.1">
    <property type="nucleotide sequence ID" value="NZ_JACSIT010000142.1"/>
</dbReference>
<feature type="transmembrane region" description="Helical" evidence="1">
    <location>
        <begin position="143"/>
        <end position="167"/>
    </location>
</feature>
<dbReference type="Gene3D" id="1.20.1260.100">
    <property type="entry name" value="TspO/MBR protein"/>
    <property type="match status" value="1"/>
</dbReference>
<keyword evidence="3" id="KW-1185">Reference proteome</keyword>
<evidence type="ECO:0000313" key="2">
    <source>
        <dbReference type="EMBL" id="MBC6995957.1"/>
    </source>
</evidence>
<sequence>MSHSTSRYLALGAMLIMLALYGLTSAGWFGPNPVGSTSNDVDPLIIPPPYAFAIWGPIYLGLIVFPIFQLFKRRDGHPAWIPLRQWFAANVVANGVWLVFASYDWQWLTVLVIVFMLFSLFRINQLLGRIAAAGAPYNYWVEWLVFSLYFAWVTLATVLNVSAALAFYDWQGFGLAAVNWTVIMIIIAALIAGYTSYVFRDAAYAAVVVWAFVALATRHWEGIPTLGFLAAAVAVTFVGMGAWNFSRARRLA</sequence>
<feature type="transmembrane region" description="Helical" evidence="1">
    <location>
        <begin position="173"/>
        <end position="195"/>
    </location>
</feature>
<feature type="transmembrane region" description="Helical" evidence="1">
    <location>
        <begin position="106"/>
        <end position="123"/>
    </location>
</feature>
<name>A0A923PKW1_9BACT</name>
<organism evidence="2 3">
    <name type="scientific">Neolewinella lacunae</name>
    <dbReference type="NCBI Taxonomy" id="1517758"/>
    <lineage>
        <taxon>Bacteria</taxon>
        <taxon>Pseudomonadati</taxon>
        <taxon>Bacteroidota</taxon>
        <taxon>Saprospiria</taxon>
        <taxon>Saprospirales</taxon>
        <taxon>Lewinellaceae</taxon>
        <taxon>Neolewinella</taxon>
    </lineage>
</organism>
<dbReference type="PANTHER" id="PTHR33802:SF1">
    <property type="entry name" value="XK-RELATED PROTEIN"/>
    <property type="match status" value="1"/>
</dbReference>
<feature type="transmembrane region" description="Helical" evidence="1">
    <location>
        <begin position="202"/>
        <end position="220"/>
    </location>
</feature>
<evidence type="ECO:0000313" key="3">
    <source>
        <dbReference type="Proteomes" id="UP000650081"/>
    </source>
</evidence>
<feature type="transmembrane region" description="Helical" evidence="1">
    <location>
        <begin position="83"/>
        <end position="100"/>
    </location>
</feature>
<keyword evidence="1" id="KW-0812">Transmembrane</keyword>
<feature type="transmembrane region" description="Helical" evidence="1">
    <location>
        <begin position="226"/>
        <end position="245"/>
    </location>
</feature>
<dbReference type="PANTHER" id="PTHR33802">
    <property type="entry name" value="SI:CH211-161H7.5-RELATED"/>
    <property type="match status" value="1"/>
</dbReference>
<reference evidence="2" key="1">
    <citation type="submission" date="2020-08" db="EMBL/GenBank/DDBJ databases">
        <title>Lewinella bacteria from marine environments.</title>
        <authorList>
            <person name="Zhong Y."/>
        </authorList>
    </citation>
    <scope>NUCLEOTIDE SEQUENCE</scope>
    <source>
        <strain evidence="2">KCTC 42187</strain>
    </source>
</reference>
<dbReference type="InterPro" id="IPR038330">
    <property type="entry name" value="TspO/MBR-related_sf"/>
</dbReference>
<proteinExistence type="predicted"/>
<gene>
    <name evidence="2" type="ORF">H9S92_17445</name>
</gene>
<dbReference type="Proteomes" id="UP000650081">
    <property type="component" value="Unassembled WGS sequence"/>
</dbReference>
<comment type="caution">
    <text evidence="2">The sequence shown here is derived from an EMBL/GenBank/DDBJ whole genome shotgun (WGS) entry which is preliminary data.</text>
</comment>
<feature type="transmembrane region" description="Helical" evidence="1">
    <location>
        <begin position="50"/>
        <end position="71"/>
    </location>
</feature>
<feature type="transmembrane region" description="Helical" evidence="1">
    <location>
        <begin position="7"/>
        <end position="30"/>
    </location>
</feature>
<keyword evidence="1" id="KW-0472">Membrane</keyword>
<protein>
    <recommendedName>
        <fullName evidence="4">Tryptophan-rich sensory protein</fullName>
    </recommendedName>
</protein>
<keyword evidence="1" id="KW-1133">Transmembrane helix</keyword>
<dbReference type="EMBL" id="JACSIT010000142">
    <property type="protein sequence ID" value="MBC6995957.1"/>
    <property type="molecule type" value="Genomic_DNA"/>
</dbReference>
<dbReference type="AlphaFoldDB" id="A0A923PKW1"/>
<evidence type="ECO:0008006" key="4">
    <source>
        <dbReference type="Google" id="ProtNLM"/>
    </source>
</evidence>
<accession>A0A923PKW1</accession>